<organism evidence="1 2">
    <name type="scientific">Natronocalculus amylovorans</name>
    <dbReference type="NCBI Taxonomy" id="2917812"/>
    <lineage>
        <taxon>Archaea</taxon>
        <taxon>Methanobacteriati</taxon>
        <taxon>Methanobacteriota</taxon>
        <taxon>Stenosarchaea group</taxon>
        <taxon>Halobacteria</taxon>
        <taxon>Halobacteriales</taxon>
        <taxon>Haloferacaceae</taxon>
        <taxon>Natronocalculus</taxon>
    </lineage>
</organism>
<dbReference type="RefSeq" id="WP_250582467.1">
    <property type="nucleotide sequence ID" value="NZ_JAKRVX010000001.1"/>
</dbReference>
<protein>
    <recommendedName>
        <fullName evidence="3">PAS domain-containing protein</fullName>
    </recommendedName>
</protein>
<sequence>METQRNGIYYLLDEFPLTITIIDTDGTILWVNKSWTLFGEQNGLAPSYSALGDNYLEITDAARVQSAQTVSRGIRSLLDETRTDNTFTTEYPCHSPNRSRWFRLCAVASKIDGQSCVLIAHQEITKDKITDTLPKEQQEQITSLLRVLSDGARIDKTKSEHITFDLPDGIRQSQSSERTELPAIHEQAYGRLLTYQIQLDESVEEAIISAFYTLGFEVMSEQTVLEEWVDVDALDRLLAGPTPARATVRIWNHPVVVTPETVTIYSLTPTGR</sequence>
<evidence type="ECO:0000313" key="1">
    <source>
        <dbReference type="EMBL" id="MCL9815620.1"/>
    </source>
</evidence>
<reference evidence="1" key="2">
    <citation type="submission" date="2022-02" db="EMBL/GenBank/DDBJ databases">
        <authorList>
            <person name="Elcheninov A.G."/>
            <person name="Sorokin D.Y."/>
            <person name="Kublanov I.V."/>
        </authorList>
    </citation>
    <scope>NUCLEOTIDE SEQUENCE</scope>
    <source>
        <strain evidence="1">AArc-St2</strain>
    </source>
</reference>
<evidence type="ECO:0008006" key="3">
    <source>
        <dbReference type="Google" id="ProtNLM"/>
    </source>
</evidence>
<gene>
    <name evidence="1" type="ORF">AArcSt2_01540</name>
</gene>
<comment type="caution">
    <text evidence="1">The sequence shown here is derived from an EMBL/GenBank/DDBJ whole genome shotgun (WGS) entry which is preliminary data.</text>
</comment>
<evidence type="ECO:0000313" key="2">
    <source>
        <dbReference type="Proteomes" id="UP001203207"/>
    </source>
</evidence>
<dbReference type="Proteomes" id="UP001203207">
    <property type="component" value="Unassembled WGS sequence"/>
</dbReference>
<dbReference type="EMBL" id="JAKRVX010000001">
    <property type="protein sequence ID" value="MCL9815620.1"/>
    <property type="molecule type" value="Genomic_DNA"/>
</dbReference>
<accession>A0AAE3K7M6</accession>
<reference evidence="1" key="1">
    <citation type="journal article" date="2022" name="Syst. Appl. Microbiol.">
        <title>Natronocalculus amylovorans gen. nov., sp. nov., and Natranaeroarchaeum aerophilus sp. nov., dominant culturable amylolytic natronoarchaea from hypersaline soda lakes in southwestern Siberia.</title>
        <authorList>
            <person name="Sorokin D.Y."/>
            <person name="Elcheninov A.G."/>
            <person name="Khizhniak T.V."/>
            <person name="Koenen M."/>
            <person name="Bale N.J."/>
            <person name="Damste J.S.S."/>
            <person name="Kublanov I.V."/>
        </authorList>
    </citation>
    <scope>NUCLEOTIDE SEQUENCE</scope>
    <source>
        <strain evidence="1">AArc-St2</strain>
    </source>
</reference>
<name>A0AAE3K7M6_9EURY</name>
<proteinExistence type="predicted"/>
<dbReference type="AlphaFoldDB" id="A0AAE3K7M6"/>
<keyword evidence="2" id="KW-1185">Reference proteome</keyword>